<dbReference type="PROSITE" id="PS50082">
    <property type="entry name" value="WD_REPEATS_2"/>
    <property type="match status" value="2"/>
</dbReference>
<keyword evidence="2 3" id="KW-0853">WD repeat</keyword>
<keyword evidence="5" id="KW-1185">Reference proteome</keyword>
<dbReference type="Proteomes" id="UP000655225">
    <property type="component" value="Unassembled WGS sequence"/>
</dbReference>
<dbReference type="PANTHER" id="PTHR44411">
    <property type="entry name" value="THO COMPLEX SUBUNIT 6 HOMOLOG"/>
    <property type="match status" value="1"/>
</dbReference>
<dbReference type="GO" id="GO:0006406">
    <property type="term" value="P:mRNA export from nucleus"/>
    <property type="evidence" value="ECO:0007669"/>
    <property type="project" value="TreeGrafter"/>
</dbReference>
<dbReference type="InterPro" id="IPR036322">
    <property type="entry name" value="WD40_repeat_dom_sf"/>
</dbReference>
<dbReference type="GO" id="GO:0000347">
    <property type="term" value="C:THO complex"/>
    <property type="evidence" value="ECO:0007669"/>
    <property type="project" value="TreeGrafter"/>
</dbReference>
<proteinExistence type="inferred from homology"/>
<gene>
    <name evidence="4" type="ORF">HHK36_005989</name>
</gene>
<dbReference type="PANTHER" id="PTHR44411:SF1">
    <property type="entry name" value="THO COMPLEX SUBUNIT 6 HOMOLOG"/>
    <property type="match status" value="1"/>
</dbReference>
<evidence type="ECO:0000313" key="5">
    <source>
        <dbReference type="Proteomes" id="UP000655225"/>
    </source>
</evidence>
<dbReference type="InterPro" id="IPR015943">
    <property type="entry name" value="WD40/YVTN_repeat-like_dom_sf"/>
</dbReference>
<dbReference type="InterPro" id="IPR042626">
    <property type="entry name" value="THOC6"/>
</dbReference>
<dbReference type="EMBL" id="JABCRI010000004">
    <property type="protein sequence ID" value="KAF8406868.1"/>
    <property type="molecule type" value="Genomic_DNA"/>
</dbReference>
<reference evidence="4 5" key="1">
    <citation type="submission" date="2020-04" db="EMBL/GenBank/DDBJ databases">
        <title>Plant Genome Project.</title>
        <authorList>
            <person name="Zhang R.-G."/>
        </authorList>
    </citation>
    <scope>NUCLEOTIDE SEQUENCE [LARGE SCALE GENOMIC DNA]</scope>
    <source>
        <strain evidence="4">YNK0</strain>
        <tissue evidence="4">Leaf</tissue>
    </source>
</reference>
<evidence type="ECO:0000256" key="3">
    <source>
        <dbReference type="PROSITE-ProRule" id="PRU00221"/>
    </source>
</evidence>
<dbReference type="SUPFAM" id="SSF50978">
    <property type="entry name" value="WD40 repeat-like"/>
    <property type="match status" value="1"/>
</dbReference>
<dbReference type="OrthoDB" id="273067at2759"/>
<feature type="repeat" description="WD" evidence="3">
    <location>
        <begin position="90"/>
        <end position="123"/>
    </location>
</feature>
<dbReference type="AlphaFoldDB" id="A0A834ZKF9"/>
<dbReference type="SMART" id="SM00320">
    <property type="entry name" value="WD40"/>
    <property type="match status" value="5"/>
</dbReference>
<comment type="similarity">
    <text evidence="1">Belongs to the WD repeat THOC6 family.</text>
</comment>
<dbReference type="OMA" id="FTEDWLL"/>
<evidence type="ECO:0000256" key="1">
    <source>
        <dbReference type="ARBA" id="ARBA00009728"/>
    </source>
</evidence>
<dbReference type="Gene3D" id="2.130.10.10">
    <property type="entry name" value="YVTN repeat-like/Quinoprotein amine dehydrogenase"/>
    <property type="match status" value="2"/>
</dbReference>
<organism evidence="4 5">
    <name type="scientific">Tetracentron sinense</name>
    <name type="common">Spur-leaf</name>
    <dbReference type="NCBI Taxonomy" id="13715"/>
    <lineage>
        <taxon>Eukaryota</taxon>
        <taxon>Viridiplantae</taxon>
        <taxon>Streptophyta</taxon>
        <taxon>Embryophyta</taxon>
        <taxon>Tracheophyta</taxon>
        <taxon>Spermatophyta</taxon>
        <taxon>Magnoliopsida</taxon>
        <taxon>Trochodendrales</taxon>
        <taxon>Trochodendraceae</taxon>
        <taxon>Tetracentron</taxon>
    </lineage>
</organism>
<feature type="repeat" description="WD" evidence="3">
    <location>
        <begin position="201"/>
        <end position="232"/>
    </location>
</feature>
<name>A0A834ZKF9_TETSI</name>
<evidence type="ECO:0000256" key="2">
    <source>
        <dbReference type="ARBA" id="ARBA00022574"/>
    </source>
</evidence>
<sequence length="346" mass="38073">MGGDARNWDEDCYRNSILQERELQSRTVFRTVFAPSPNPNPETIVVASSDGSVAPYSISSCIFSFPLHCSQSRNQQPLPGSLVAEPSCILQGHDGPAYDVKFYGDGEDSLLLSCGDDGRIRGWRWKEIMNSEMPIPAQGNHLNPALDLVNPQHKGPWGALSPIPENNAIAIDNQGGSIFAAAGDSCAYCWDVEKSKIKMVFKGHSDYLHCIVARNSVNQIITGSEDGTARIWGEWHLFYDDLDCNSGKCIQVIDLEKETKSKEAFSYVSCIALDSSESWLVCGSGRSFSVWNLPARECISRTYTRAHIQDILFDDNQVTAVAGYGGVVDVISQFGSHLCTFRCRGV</sequence>
<accession>A0A834ZKF9</accession>
<dbReference type="Pfam" id="PF00400">
    <property type="entry name" value="WD40"/>
    <property type="match status" value="3"/>
</dbReference>
<comment type="caution">
    <text evidence="4">The sequence shown here is derived from an EMBL/GenBank/DDBJ whole genome shotgun (WGS) entry which is preliminary data.</text>
</comment>
<dbReference type="PROSITE" id="PS50294">
    <property type="entry name" value="WD_REPEATS_REGION"/>
    <property type="match status" value="1"/>
</dbReference>
<evidence type="ECO:0000313" key="4">
    <source>
        <dbReference type="EMBL" id="KAF8406868.1"/>
    </source>
</evidence>
<dbReference type="InterPro" id="IPR001680">
    <property type="entry name" value="WD40_rpt"/>
</dbReference>
<protein>
    <submittedName>
        <fullName evidence="4">Uncharacterized protein</fullName>
    </submittedName>
</protein>
<dbReference type="GO" id="GO:0000346">
    <property type="term" value="C:transcription export complex"/>
    <property type="evidence" value="ECO:0007669"/>
    <property type="project" value="TreeGrafter"/>
</dbReference>